<dbReference type="InterPro" id="IPR036890">
    <property type="entry name" value="HATPase_C_sf"/>
</dbReference>
<dbReference type="RefSeq" id="WP_131919123.1">
    <property type="nucleotide sequence ID" value="NZ_JAOQNU010000010.1"/>
</dbReference>
<dbReference type="NCBIfam" id="TIGR00229">
    <property type="entry name" value="sensory_box"/>
    <property type="match status" value="2"/>
</dbReference>
<dbReference type="PROSITE" id="PS50894">
    <property type="entry name" value="HPT"/>
    <property type="match status" value="1"/>
</dbReference>
<evidence type="ECO:0000256" key="8">
    <source>
        <dbReference type="ARBA" id="ARBA00022692"/>
    </source>
</evidence>
<comment type="caution">
    <text evidence="23">The sequence shown here is derived from an EMBL/GenBank/DDBJ whole genome shotgun (WGS) entry which is preliminary data.</text>
</comment>
<dbReference type="InterPro" id="IPR011006">
    <property type="entry name" value="CheY-like_superfamily"/>
</dbReference>
<dbReference type="CDD" id="cd00082">
    <property type="entry name" value="HisKA"/>
    <property type="match status" value="1"/>
</dbReference>
<feature type="domain" description="HPt" evidence="22">
    <location>
        <begin position="803"/>
        <end position="894"/>
    </location>
</feature>
<dbReference type="PANTHER" id="PTHR45339:SF1">
    <property type="entry name" value="HYBRID SIGNAL TRANSDUCTION HISTIDINE KINASE J"/>
    <property type="match status" value="1"/>
</dbReference>
<dbReference type="CDD" id="cd17546">
    <property type="entry name" value="REC_hyHK_CKI1_RcsC-like"/>
    <property type="match status" value="1"/>
</dbReference>
<evidence type="ECO:0000256" key="4">
    <source>
        <dbReference type="ARBA" id="ARBA00012438"/>
    </source>
</evidence>
<protein>
    <recommendedName>
        <fullName evidence="16">Circadian input-output histidine kinase CikA</fullName>
        <ecNumber evidence="4">2.7.13.3</ecNumber>
    </recommendedName>
    <alternativeName>
        <fullName evidence="5">Stage 0 sporulation protein A homolog</fullName>
    </alternativeName>
</protein>
<keyword evidence="8" id="KW-0812">Transmembrane</keyword>
<dbReference type="GO" id="GO:0000155">
    <property type="term" value="F:phosphorelay sensor kinase activity"/>
    <property type="evidence" value="ECO:0007669"/>
    <property type="project" value="InterPro"/>
</dbReference>
<dbReference type="Pfam" id="PF00512">
    <property type="entry name" value="HisKA"/>
    <property type="match status" value="1"/>
</dbReference>
<dbReference type="InterPro" id="IPR008207">
    <property type="entry name" value="Sig_transdc_His_kin_Hpt_dom"/>
</dbReference>
<dbReference type="Pfam" id="PF08447">
    <property type="entry name" value="PAS_3"/>
    <property type="match status" value="1"/>
</dbReference>
<feature type="domain" description="PAS" evidence="21">
    <location>
        <begin position="32"/>
        <end position="85"/>
    </location>
</feature>
<feature type="domain" description="Histidine kinase" evidence="19">
    <location>
        <begin position="252"/>
        <end position="471"/>
    </location>
</feature>
<dbReference type="SMART" id="SM00091">
    <property type="entry name" value="PAS"/>
    <property type="match status" value="1"/>
</dbReference>
<evidence type="ECO:0000259" key="19">
    <source>
        <dbReference type="PROSITE" id="PS50109"/>
    </source>
</evidence>
<evidence type="ECO:0000256" key="13">
    <source>
        <dbReference type="ARBA" id="ARBA00023012"/>
    </source>
</evidence>
<dbReference type="InterPro" id="IPR004358">
    <property type="entry name" value="Sig_transdc_His_kin-like_C"/>
</dbReference>
<gene>
    <name evidence="23" type="ORF">EDD73_11087</name>
</gene>
<evidence type="ECO:0000256" key="12">
    <source>
        <dbReference type="ARBA" id="ARBA00022989"/>
    </source>
</evidence>
<dbReference type="CDD" id="cd00130">
    <property type="entry name" value="PAS"/>
    <property type="match status" value="2"/>
</dbReference>
<name>A0A4R2RN32_9FIRM</name>
<evidence type="ECO:0000256" key="3">
    <source>
        <dbReference type="ARBA" id="ARBA00006402"/>
    </source>
</evidence>
<keyword evidence="24" id="KW-1185">Reference proteome</keyword>
<dbReference type="Proteomes" id="UP000294813">
    <property type="component" value="Unassembled WGS sequence"/>
</dbReference>
<evidence type="ECO:0000259" key="21">
    <source>
        <dbReference type="PROSITE" id="PS50112"/>
    </source>
</evidence>
<keyword evidence="13" id="KW-0902">Two-component regulatory system</keyword>
<sequence length="991" mass="112306">MSEVERENRKSELNHNDQNNPFFSISHDLLCVLDSKGRIIKLNNAWEHHLGYSKTDLNNIEFEKIIHCDDLHRYREVFTKIDESETIVLLNRIKNKNGTYNVLSWNFTKFQDNIYGAAKDVYSRGNEEQQEELVVRIDKNNQLTYVNNALSEFIGRDKEELIGCHLDGLLTQATEQNEILPTLCLAGKKVDKEQHFHTPQGMRVVEWKDYEIKNEKGEILEIQRIGRDISAFKQAIGRAEAETVLKGQFLANMSHEIRTPMNGILGMIHLAKMKSIDKEVLTYLQKIQLSSQNLLGILNDILDYSKMETGNLVNRAFFIRKIVKNILDIFSLQKQNSRLHLRTVIDSRIPSCLWGDPLRINQILTNLIGNAVKFTYEGEITIAAHLQGRDEEKIQILFAVKDTGIGIPKEKHKLLFQPFYQASTLMSENHHGTGLGLSITKRLVELMGGSIWLESVPEQGSTFYFTVPFAQKTDVSIIQSLVDSKDFNVLIIEDEPRDQQIFGESMSALNLEYRLHDSQEALNKKTEPEGGVFEKPADLVFLPYQMVANNHAKGTLEKKYAINFGTTPTILTINENKDEDEVEDAKSIGNVHTVVELLHKPLQPTTVLQAIIELFSKIENMVDKFERVKKPFDQGLAGHSVLIVEDNQVNREIAQEILSNQGLHVTAAKNGAEAVALLGENDFELILMDIQMPEMDGYQATRMIRSMPDSQKNQTPIIAMTAHAMAGDREQCFQAGMDDYLSKPVEPEALIHKVALWLHKKRDSSKKKEATKPSIPEAIKPSITISDCPSLNPAEGLRRLGGNRKLYRMLLHTFLDDLSAKTQAMVQQAEKGDWDQVNELAHTIKGSSGNVGALAVMEICKNIQGAIVWGDTPRQLIQALLEEKSRLGQAIEALVIDDRNQEPVVNGGHVDGHQIQNEPYRQELLARFYCLLQKDLFIEDDFLAQIIKILAHEKAAEDSLHELKQSIDNFDYKQAQAILMQIEGLPSMRRS</sequence>
<dbReference type="Pfam" id="PF01627">
    <property type="entry name" value="Hpt"/>
    <property type="match status" value="1"/>
</dbReference>
<dbReference type="Gene3D" id="1.20.120.160">
    <property type="entry name" value="HPT domain"/>
    <property type="match status" value="1"/>
</dbReference>
<evidence type="ECO:0000256" key="1">
    <source>
        <dbReference type="ARBA" id="ARBA00000085"/>
    </source>
</evidence>
<feature type="modified residue" description="4-aspartylphosphate" evidence="18">
    <location>
        <position position="689"/>
    </location>
</feature>
<dbReference type="Pfam" id="PF00072">
    <property type="entry name" value="Response_reg"/>
    <property type="match status" value="1"/>
</dbReference>
<dbReference type="CDD" id="cd00088">
    <property type="entry name" value="HPT"/>
    <property type="match status" value="1"/>
</dbReference>
<dbReference type="SUPFAM" id="SSF47226">
    <property type="entry name" value="Histidine-containing phosphotransfer domain, HPT domain"/>
    <property type="match status" value="1"/>
</dbReference>
<keyword evidence="10" id="KW-0808">Transferase</keyword>
<dbReference type="GO" id="GO:0005524">
    <property type="term" value="F:ATP binding"/>
    <property type="evidence" value="ECO:0007669"/>
    <property type="project" value="UniProtKB-KW"/>
</dbReference>
<dbReference type="Gene3D" id="3.30.565.10">
    <property type="entry name" value="Histidine kinase-like ATPase, C-terminal domain"/>
    <property type="match status" value="1"/>
</dbReference>
<evidence type="ECO:0000256" key="11">
    <source>
        <dbReference type="ARBA" id="ARBA00022840"/>
    </source>
</evidence>
<dbReference type="FunFam" id="3.30.565.10:FF:000010">
    <property type="entry name" value="Sensor histidine kinase RcsC"/>
    <property type="match status" value="1"/>
</dbReference>
<feature type="domain" description="PAS" evidence="21">
    <location>
        <begin position="134"/>
        <end position="163"/>
    </location>
</feature>
<evidence type="ECO:0000256" key="5">
    <source>
        <dbReference type="ARBA" id="ARBA00018672"/>
    </source>
</evidence>
<dbReference type="SMART" id="SM00448">
    <property type="entry name" value="REC"/>
    <property type="match status" value="1"/>
</dbReference>
<keyword evidence="12" id="KW-1133">Transmembrane helix</keyword>
<evidence type="ECO:0000256" key="2">
    <source>
        <dbReference type="ARBA" id="ARBA00004651"/>
    </source>
</evidence>
<comment type="subcellular location">
    <subcellularLocation>
        <location evidence="2">Cell membrane</location>
        <topology evidence="2">Multi-pass membrane protein</topology>
    </subcellularLocation>
</comment>
<dbReference type="Pfam" id="PF08448">
    <property type="entry name" value="PAS_4"/>
    <property type="match status" value="1"/>
</dbReference>
<dbReference type="SUPFAM" id="SSF52172">
    <property type="entry name" value="CheY-like"/>
    <property type="match status" value="1"/>
</dbReference>
<dbReference type="InterPro" id="IPR013655">
    <property type="entry name" value="PAS_fold_3"/>
</dbReference>
<dbReference type="SMART" id="SM00073">
    <property type="entry name" value="HPT"/>
    <property type="match status" value="1"/>
</dbReference>
<evidence type="ECO:0000259" key="22">
    <source>
        <dbReference type="PROSITE" id="PS50894"/>
    </source>
</evidence>
<keyword evidence="11" id="KW-0067">ATP-binding</keyword>
<keyword evidence="7 18" id="KW-0597">Phosphoprotein</keyword>
<keyword evidence="9" id="KW-0547">Nucleotide-binding</keyword>
<proteinExistence type="inferred from homology"/>
<evidence type="ECO:0000256" key="10">
    <source>
        <dbReference type="ARBA" id="ARBA00022777"/>
    </source>
</evidence>
<evidence type="ECO:0000256" key="18">
    <source>
        <dbReference type="PROSITE-ProRule" id="PRU00169"/>
    </source>
</evidence>
<evidence type="ECO:0000259" key="20">
    <source>
        <dbReference type="PROSITE" id="PS50110"/>
    </source>
</evidence>
<dbReference type="InterPro" id="IPR001789">
    <property type="entry name" value="Sig_transdc_resp-reg_receiver"/>
</dbReference>
<dbReference type="InterPro" id="IPR036097">
    <property type="entry name" value="HisK_dim/P_sf"/>
</dbReference>
<comment type="catalytic activity">
    <reaction evidence="1">
        <text>ATP + protein L-histidine = ADP + protein N-phospho-L-histidine.</text>
        <dbReference type="EC" id="2.7.13.3"/>
    </reaction>
</comment>
<dbReference type="AlphaFoldDB" id="A0A4R2RN32"/>
<accession>A0A4R2RN32</accession>
<dbReference type="SUPFAM" id="SSF55874">
    <property type="entry name" value="ATPase domain of HSP90 chaperone/DNA topoisomerase II/histidine kinase"/>
    <property type="match status" value="1"/>
</dbReference>
<dbReference type="OrthoDB" id="9803190at2"/>
<feature type="domain" description="Response regulatory" evidence="20">
    <location>
        <begin position="640"/>
        <end position="758"/>
    </location>
</feature>
<evidence type="ECO:0000256" key="17">
    <source>
        <dbReference type="PROSITE-ProRule" id="PRU00110"/>
    </source>
</evidence>
<dbReference type="Gene3D" id="1.10.287.130">
    <property type="match status" value="1"/>
</dbReference>
<evidence type="ECO:0000256" key="16">
    <source>
        <dbReference type="ARBA" id="ARBA00074306"/>
    </source>
</evidence>
<dbReference type="GO" id="GO:0005886">
    <property type="term" value="C:plasma membrane"/>
    <property type="evidence" value="ECO:0007669"/>
    <property type="project" value="UniProtKB-SubCell"/>
</dbReference>
<dbReference type="EC" id="2.7.13.3" evidence="4"/>
<dbReference type="InterPro" id="IPR013656">
    <property type="entry name" value="PAS_4"/>
</dbReference>
<dbReference type="InterPro" id="IPR003594">
    <property type="entry name" value="HATPase_dom"/>
</dbReference>
<dbReference type="Pfam" id="PF02518">
    <property type="entry name" value="HATPase_c"/>
    <property type="match status" value="1"/>
</dbReference>
<dbReference type="SMART" id="SM00388">
    <property type="entry name" value="HisKA"/>
    <property type="match status" value="1"/>
</dbReference>
<keyword evidence="14" id="KW-0472">Membrane</keyword>
<evidence type="ECO:0000256" key="15">
    <source>
        <dbReference type="ARBA" id="ARBA00024867"/>
    </source>
</evidence>
<organism evidence="23 24">
    <name type="scientific">Heliophilum fasciatum</name>
    <dbReference type="NCBI Taxonomy" id="35700"/>
    <lineage>
        <taxon>Bacteria</taxon>
        <taxon>Bacillati</taxon>
        <taxon>Bacillota</taxon>
        <taxon>Clostridia</taxon>
        <taxon>Eubacteriales</taxon>
        <taxon>Heliobacteriaceae</taxon>
        <taxon>Heliophilum</taxon>
    </lineage>
</organism>
<evidence type="ECO:0000256" key="7">
    <source>
        <dbReference type="ARBA" id="ARBA00022553"/>
    </source>
</evidence>
<dbReference type="InterPro" id="IPR005467">
    <property type="entry name" value="His_kinase_dom"/>
</dbReference>
<dbReference type="InterPro" id="IPR000014">
    <property type="entry name" value="PAS"/>
</dbReference>
<dbReference type="EMBL" id="SLXT01000010">
    <property type="protein sequence ID" value="TCP64388.1"/>
    <property type="molecule type" value="Genomic_DNA"/>
</dbReference>
<dbReference type="PRINTS" id="PR00344">
    <property type="entry name" value="BCTRLSENSOR"/>
</dbReference>
<dbReference type="InterPro" id="IPR036641">
    <property type="entry name" value="HPT_dom_sf"/>
</dbReference>
<comment type="function">
    <text evidence="15">May play the central regulatory role in sporulation. It may be an element of the effector pathway responsible for the activation of sporulation genes in response to nutritional stress. Spo0A may act in concert with spo0H (a sigma factor) to control the expression of some genes that are critical to the sporulation process.</text>
</comment>
<dbReference type="PROSITE" id="PS50109">
    <property type="entry name" value="HIS_KIN"/>
    <property type="match status" value="1"/>
</dbReference>
<dbReference type="PANTHER" id="PTHR45339">
    <property type="entry name" value="HYBRID SIGNAL TRANSDUCTION HISTIDINE KINASE J"/>
    <property type="match status" value="1"/>
</dbReference>
<keyword evidence="6" id="KW-1003">Cell membrane</keyword>
<comment type="similarity">
    <text evidence="3">In the N-terminal section; belongs to the phytochrome family.</text>
</comment>
<dbReference type="Gene3D" id="3.30.450.20">
    <property type="entry name" value="PAS domain"/>
    <property type="match status" value="2"/>
</dbReference>
<evidence type="ECO:0000313" key="24">
    <source>
        <dbReference type="Proteomes" id="UP000294813"/>
    </source>
</evidence>
<dbReference type="SUPFAM" id="SSF47384">
    <property type="entry name" value="Homodimeric domain of signal transducing histidine kinase"/>
    <property type="match status" value="1"/>
</dbReference>
<dbReference type="SUPFAM" id="SSF55785">
    <property type="entry name" value="PYP-like sensor domain (PAS domain)"/>
    <property type="match status" value="2"/>
</dbReference>
<dbReference type="PROSITE" id="PS50112">
    <property type="entry name" value="PAS"/>
    <property type="match status" value="2"/>
</dbReference>
<feature type="modified residue" description="Phosphohistidine" evidence="17">
    <location>
        <position position="842"/>
    </location>
</feature>
<reference evidence="23 24" key="1">
    <citation type="submission" date="2019-03" db="EMBL/GenBank/DDBJ databases">
        <title>Genomic Encyclopedia of Type Strains, Phase IV (KMG-IV): sequencing the most valuable type-strain genomes for metagenomic binning, comparative biology and taxonomic classification.</title>
        <authorList>
            <person name="Goeker M."/>
        </authorList>
    </citation>
    <scope>NUCLEOTIDE SEQUENCE [LARGE SCALE GENOMIC DNA]</scope>
    <source>
        <strain evidence="23 24">DSM 11170</strain>
    </source>
</reference>
<evidence type="ECO:0000256" key="9">
    <source>
        <dbReference type="ARBA" id="ARBA00022741"/>
    </source>
</evidence>
<evidence type="ECO:0000256" key="6">
    <source>
        <dbReference type="ARBA" id="ARBA00022475"/>
    </source>
</evidence>
<dbReference type="PROSITE" id="PS50110">
    <property type="entry name" value="RESPONSE_REGULATORY"/>
    <property type="match status" value="1"/>
</dbReference>
<dbReference type="SMART" id="SM00387">
    <property type="entry name" value="HATPase_c"/>
    <property type="match status" value="1"/>
</dbReference>
<evidence type="ECO:0000313" key="23">
    <source>
        <dbReference type="EMBL" id="TCP64388.1"/>
    </source>
</evidence>
<dbReference type="InterPro" id="IPR003661">
    <property type="entry name" value="HisK_dim/P_dom"/>
</dbReference>
<dbReference type="CDD" id="cd16922">
    <property type="entry name" value="HATPase_EvgS-ArcB-TorS-like"/>
    <property type="match status" value="1"/>
</dbReference>
<dbReference type="Gene3D" id="3.40.50.2300">
    <property type="match status" value="2"/>
</dbReference>
<evidence type="ECO:0000256" key="14">
    <source>
        <dbReference type="ARBA" id="ARBA00023136"/>
    </source>
</evidence>
<dbReference type="InterPro" id="IPR035965">
    <property type="entry name" value="PAS-like_dom_sf"/>
</dbReference>
<keyword evidence="10" id="KW-0418">Kinase</keyword>